<reference evidence="1 2" key="1">
    <citation type="journal article" date="2013" name="Stand. Genomic Sci.">
        <title>Genomic Encyclopedia of Type Strains, Phase I: The one thousand microbial genomes (KMG-I) project.</title>
        <authorList>
            <person name="Kyrpides N.C."/>
            <person name="Woyke T."/>
            <person name="Eisen J.A."/>
            <person name="Garrity G."/>
            <person name="Lilburn T.G."/>
            <person name="Beck B.J."/>
            <person name="Whitman W.B."/>
            <person name="Hugenholtz P."/>
            <person name="Klenk H.P."/>
        </authorList>
    </citation>
    <scope>NUCLEOTIDE SEQUENCE [LARGE SCALE GENOMIC DNA]</scope>
    <source>
        <strain evidence="1 2">DSM 45044</strain>
    </source>
</reference>
<protein>
    <recommendedName>
        <fullName evidence="3">Butirosin biosynthesis protein H-like</fullName>
    </recommendedName>
</protein>
<accession>A0A562VD17</accession>
<keyword evidence="2" id="KW-1185">Reference proteome</keyword>
<dbReference type="EMBL" id="VLLL01000005">
    <property type="protein sequence ID" value="TWJ15762.1"/>
    <property type="molecule type" value="Genomic_DNA"/>
</dbReference>
<dbReference type="Proteomes" id="UP000321617">
    <property type="component" value="Unassembled WGS sequence"/>
</dbReference>
<dbReference type="AlphaFoldDB" id="A0A562VD17"/>
<evidence type="ECO:0008006" key="3">
    <source>
        <dbReference type="Google" id="ProtNLM"/>
    </source>
</evidence>
<dbReference type="RefSeq" id="WP_147134994.1">
    <property type="nucleotide sequence ID" value="NZ_BAABIJ010000001.1"/>
</dbReference>
<evidence type="ECO:0000313" key="2">
    <source>
        <dbReference type="Proteomes" id="UP000321617"/>
    </source>
</evidence>
<gene>
    <name evidence="1" type="ORF">LX16_1476</name>
</gene>
<name>A0A562VD17_9ACTN</name>
<organism evidence="1 2">
    <name type="scientific">Stackebrandtia albiflava</name>
    <dbReference type="NCBI Taxonomy" id="406432"/>
    <lineage>
        <taxon>Bacteria</taxon>
        <taxon>Bacillati</taxon>
        <taxon>Actinomycetota</taxon>
        <taxon>Actinomycetes</taxon>
        <taxon>Glycomycetales</taxon>
        <taxon>Glycomycetaceae</taxon>
        <taxon>Stackebrandtia</taxon>
    </lineage>
</organism>
<sequence>MSTPAYIGSGPYCYANSAAMMLDDPAVPPGLIEVLTGSPFGAQAIGPDLFFFDPPGWDPGIGLAAATASLGWECDTAAAPDAGAAEAVLRRATHEDPLLVGPVEMGLLGYHPDMTGPIGADHFLVAYAVEGDTVRLHDPHGFPHAAIPLERLLAAWRAEHVGYGEPYTWRGGFRRVARVDPVSAVRRSLPAARAWSTGQNGADAPTSRAAVERLAERCETGLPPALTGTLGHFAVRVGARRLTDAAYWLGEIGLAEVAAVLSGQAALLGAFQWDVVAGDHAAGAARLRRLAPGYDRLAELLSTFSDPT</sequence>
<evidence type="ECO:0000313" key="1">
    <source>
        <dbReference type="EMBL" id="TWJ15762.1"/>
    </source>
</evidence>
<dbReference type="OrthoDB" id="8065844at2"/>
<comment type="caution">
    <text evidence="1">The sequence shown here is derived from an EMBL/GenBank/DDBJ whole genome shotgun (WGS) entry which is preliminary data.</text>
</comment>
<proteinExistence type="predicted"/>